<name>A0A1S3D1J6_DIACI</name>
<dbReference type="PANTHER" id="PTHR24064">
    <property type="entry name" value="SOLUTE CARRIER FAMILY 22 MEMBER"/>
    <property type="match status" value="1"/>
</dbReference>
<dbReference type="SUPFAM" id="SSF103473">
    <property type="entry name" value="MFS general substrate transporter"/>
    <property type="match status" value="1"/>
</dbReference>
<dbReference type="OMA" id="HYEMEDI"/>
<evidence type="ECO:0000256" key="5">
    <source>
        <dbReference type="SAM" id="Phobius"/>
    </source>
</evidence>
<dbReference type="AlphaFoldDB" id="A0A1S3D1J6"/>
<dbReference type="InterPro" id="IPR005829">
    <property type="entry name" value="Sugar_transporter_CS"/>
</dbReference>
<dbReference type="GO" id="GO:0016020">
    <property type="term" value="C:membrane"/>
    <property type="evidence" value="ECO:0007669"/>
    <property type="project" value="UniProtKB-SubCell"/>
</dbReference>
<dbReference type="RefSeq" id="XP_008472318.1">
    <property type="nucleotide sequence ID" value="XM_008474096.2"/>
</dbReference>
<feature type="domain" description="Major facilitator superfamily (MFS) profile" evidence="6">
    <location>
        <begin position="1"/>
        <end position="437"/>
    </location>
</feature>
<feature type="transmembrane region" description="Helical" evidence="5">
    <location>
        <begin position="177"/>
        <end position="197"/>
    </location>
</feature>
<dbReference type="Gene3D" id="1.20.1250.20">
    <property type="entry name" value="MFS general substrate transporter like domains"/>
    <property type="match status" value="1"/>
</dbReference>
<keyword evidence="2 5" id="KW-0812">Transmembrane</keyword>
<dbReference type="PROSITE" id="PS50850">
    <property type="entry name" value="MFS"/>
    <property type="match status" value="1"/>
</dbReference>
<feature type="transmembrane region" description="Helical" evidence="5">
    <location>
        <begin position="116"/>
        <end position="138"/>
    </location>
</feature>
<feature type="transmembrane region" description="Helical" evidence="5">
    <location>
        <begin position="269"/>
        <end position="287"/>
    </location>
</feature>
<gene>
    <name evidence="8" type="primary">LOC103509473</name>
</gene>
<feature type="transmembrane region" description="Helical" evidence="5">
    <location>
        <begin position="386"/>
        <end position="406"/>
    </location>
</feature>
<feature type="transmembrane region" description="Helical" evidence="5">
    <location>
        <begin position="150"/>
        <end position="171"/>
    </location>
</feature>
<dbReference type="InterPro" id="IPR005828">
    <property type="entry name" value="MFS_sugar_transport-like"/>
</dbReference>
<dbReference type="Pfam" id="PF00083">
    <property type="entry name" value="Sugar_tr"/>
    <property type="match status" value="1"/>
</dbReference>
<dbReference type="InterPro" id="IPR020846">
    <property type="entry name" value="MFS_dom"/>
</dbReference>
<evidence type="ECO:0000256" key="2">
    <source>
        <dbReference type="ARBA" id="ARBA00022692"/>
    </source>
</evidence>
<organism evidence="7 8">
    <name type="scientific">Diaphorina citri</name>
    <name type="common">Asian citrus psyllid</name>
    <dbReference type="NCBI Taxonomy" id="121845"/>
    <lineage>
        <taxon>Eukaryota</taxon>
        <taxon>Metazoa</taxon>
        <taxon>Ecdysozoa</taxon>
        <taxon>Arthropoda</taxon>
        <taxon>Hexapoda</taxon>
        <taxon>Insecta</taxon>
        <taxon>Pterygota</taxon>
        <taxon>Neoptera</taxon>
        <taxon>Paraneoptera</taxon>
        <taxon>Hemiptera</taxon>
        <taxon>Sternorrhyncha</taxon>
        <taxon>Psylloidea</taxon>
        <taxon>Psyllidae</taxon>
        <taxon>Diaphorininae</taxon>
        <taxon>Diaphorina</taxon>
    </lineage>
</organism>
<evidence type="ECO:0000259" key="6">
    <source>
        <dbReference type="PROSITE" id="PS50850"/>
    </source>
</evidence>
<feature type="transmembrane region" description="Helical" evidence="5">
    <location>
        <begin position="64"/>
        <end position="84"/>
    </location>
</feature>
<comment type="subcellular location">
    <subcellularLocation>
        <location evidence="1">Membrane</location>
        <topology evidence="1">Multi-pass membrane protein</topology>
    </subcellularLocation>
</comment>
<sequence>MFDRCQEYIPANNSWPLEKDPLVPDPSWNVTSCRNGWHYEMEDIPYASLAVEDNWVCDGSSNLAITRSIFFLGSLLGGFILSWVADRYGRITAVLGSHVVSFLGVALTPFSKDVVLFSLSRFLTGVGHFNAFIFYYIIVLECVGPKWRTFAMTFPFLIFYTVSEVALPWIAYYLADWQWISVITIFPLIVGLIVAIFTPESARWQMATGKVDKAVVTLNKIEKINRSHVDPKLYVQLKESYYRQHPPQRGDSSFKLVFHILKTENLRRNVFGCAVVWASLWFVYHGLMRNPRYFGFGPFTTASLLALTMFPACLLIILTSDVFGRKWLTIASLFFSALTLLLSTIDPGLLSSILAVIGRFLMNFGHIITLQYSAEIIPTVVRGQGLNLIHVLGCIASIVANFVVQMDPQESLLPAIIPGVIGVFGALVCILLPETLGKPLPETLEEGGNMKEDNLFDVICCDTQDDYD</sequence>
<dbReference type="InterPro" id="IPR036259">
    <property type="entry name" value="MFS_trans_sf"/>
</dbReference>
<feature type="transmembrane region" description="Helical" evidence="5">
    <location>
        <begin position="293"/>
        <end position="318"/>
    </location>
</feature>
<feature type="transmembrane region" description="Helical" evidence="5">
    <location>
        <begin position="91"/>
        <end position="110"/>
    </location>
</feature>
<dbReference type="GO" id="GO:0022857">
    <property type="term" value="F:transmembrane transporter activity"/>
    <property type="evidence" value="ECO:0007669"/>
    <property type="project" value="InterPro"/>
</dbReference>
<keyword evidence="7" id="KW-1185">Reference proteome</keyword>
<accession>A0A1S3D1J6</accession>
<evidence type="ECO:0000256" key="1">
    <source>
        <dbReference type="ARBA" id="ARBA00004141"/>
    </source>
</evidence>
<protein>
    <submittedName>
        <fullName evidence="8">Organic cation transporter protein-like</fullName>
    </submittedName>
</protein>
<proteinExistence type="predicted"/>
<evidence type="ECO:0000313" key="8">
    <source>
        <dbReference type="RefSeq" id="XP_008472318.1"/>
    </source>
</evidence>
<keyword evidence="3 5" id="KW-1133">Transmembrane helix</keyword>
<dbReference type="Proteomes" id="UP000079169">
    <property type="component" value="Unplaced"/>
</dbReference>
<evidence type="ECO:0000313" key="7">
    <source>
        <dbReference type="Proteomes" id="UP000079169"/>
    </source>
</evidence>
<feature type="transmembrane region" description="Helical" evidence="5">
    <location>
        <begin position="412"/>
        <end position="432"/>
    </location>
</feature>
<dbReference type="STRING" id="121845.A0A1S3D1J6"/>
<reference evidence="8" key="1">
    <citation type="submission" date="2025-08" db="UniProtKB">
        <authorList>
            <consortium name="RefSeq"/>
        </authorList>
    </citation>
    <scope>IDENTIFICATION</scope>
</reference>
<keyword evidence="4 5" id="KW-0472">Membrane</keyword>
<feature type="transmembrane region" description="Helical" evidence="5">
    <location>
        <begin position="327"/>
        <end position="345"/>
    </location>
</feature>
<dbReference type="PaxDb" id="121845-A0A1S3D1J6"/>
<dbReference type="KEGG" id="dci:103509473"/>
<dbReference type="GeneID" id="103509473"/>
<dbReference type="PROSITE" id="PS00216">
    <property type="entry name" value="SUGAR_TRANSPORT_1"/>
    <property type="match status" value="1"/>
</dbReference>
<evidence type="ECO:0000256" key="3">
    <source>
        <dbReference type="ARBA" id="ARBA00022989"/>
    </source>
</evidence>
<evidence type="ECO:0000256" key="4">
    <source>
        <dbReference type="ARBA" id="ARBA00023136"/>
    </source>
</evidence>